<feature type="compositionally biased region" description="Basic and acidic residues" evidence="2">
    <location>
        <begin position="88"/>
        <end position="100"/>
    </location>
</feature>
<dbReference type="EMBL" id="JBJUIK010000001">
    <property type="protein sequence ID" value="KAL3538554.1"/>
    <property type="molecule type" value="Genomic_DNA"/>
</dbReference>
<dbReference type="Gene3D" id="2.60.120.590">
    <property type="entry name" value="Alpha-ketoglutarate-dependent dioxygenase AlkB-like"/>
    <property type="match status" value="1"/>
</dbReference>
<dbReference type="InterPro" id="IPR005123">
    <property type="entry name" value="Oxoglu/Fe-dep_dioxygenase_dom"/>
</dbReference>
<evidence type="ECO:0000259" key="3">
    <source>
        <dbReference type="PROSITE" id="PS51471"/>
    </source>
</evidence>
<dbReference type="PANTHER" id="PTHR31447">
    <property type="entry name" value="HYDROXYPROLINE-RICH GLYCOPROTEIN FAMILY PROTEIN-RELATED"/>
    <property type="match status" value="1"/>
</dbReference>
<dbReference type="InterPro" id="IPR027450">
    <property type="entry name" value="AlkB-like"/>
</dbReference>
<proteinExistence type="inferred from homology"/>
<protein>
    <recommendedName>
        <fullName evidence="3">Fe2OG dioxygenase domain-containing protein</fullName>
    </recommendedName>
</protein>
<evidence type="ECO:0000313" key="5">
    <source>
        <dbReference type="Proteomes" id="UP001630127"/>
    </source>
</evidence>
<dbReference type="InterPro" id="IPR037151">
    <property type="entry name" value="AlkB-like_sf"/>
</dbReference>
<dbReference type="PROSITE" id="PS51471">
    <property type="entry name" value="FE2OG_OXY"/>
    <property type="match status" value="1"/>
</dbReference>
<feature type="region of interest" description="Disordered" evidence="2">
    <location>
        <begin position="443"/>
        <end position="490"/>
    </location>
</feature>
<dbReference type="Proteomes" id="UP001630127">
    <property type="component" value="Unassembled WGS sequence"/>
</dbReference>
<name>A0ABD3B539_9GENT</name>
<evidence type="ECO:0000313" key="4">
    <source>
        <dbReference type="EMBL" id="KAL3538554.1"/>
    </source>
</evidence>
<accession>A0ABD3B539</accession>
<keyword evidence="5" id="KW-1185">Reference proteome</keyword>
<organism evidence="4 5">
    <name type="scientific">Cinchona calisaya</name>
    <dbReference type="NCBI Taxonomy" id="153742"/>
    <lineage>
        <taxon>Eukaryota</taxon>
        <taxon>Viridiplantae</taxon>
        <taxon>Streptophyta</taxon>
        <taxon>Embryophyta</taxon>
        <taxon>Tracheophyta</taxon>
        <taxon>Spermatophyta</taxon>
        <taxon>Magnoliopsida</taxon>
        <taxon>eudicotyledons</taxon>
        <taxon>Gunneridae</taxon>
        <taxon>Pentapetalae</taxon>
        <taxon>asterids</taxon>
        <taxon>lamiids</taxon>
        <taxon>Gentianales</taxon>
        <taxon>Rubiaceae</taxon>
        <taxon>Cinchonoideae</taxon>
        <taxon>Cinchoneae</taxon>
        <taxon>Cinchona</taxon>
    </lineage>
</organism>
<evidence type="ECO:0000256" key="2">
    <source>
        <dbReference type="SAM" id="MobiDB-lite"/>
    </source>
</evidence>
<dbReference type="Pfam" id="PF13532">
    <property type="entry name" value="2OG-FeII_Oxy_2"/>
    <property type="match status" value="1"/>
</dbReference>
<feature type="region of interest" description="Disordered" evidence="2">
    <location>
        <begin position="80"/>
        <end position="100"/>
    </location>
</feature>
<reference evidence="4 5" key="1">
    <citation type="submission" date="2024-11" db="EMBL/GenBank/DDBJ databases">
        <title>A near-complete genome assembly of Cinchona calisaya.</title>
        <authorList>
            <person name="Lian D.C."/>
            <person name="Zhao X.W."/>
            <person name="Wei L."/>
        </authorList>
    </citation>
    <scope>NUCLEOTIDE SEQUENCE [LARGE SCALE GENOMIC DNA]</scope>
    <source>
        <tissue evidence="4">Nenye</tissue>
    </source>
</reference>
<sequence length="490" mass="54783">MGEEESKRGNCMELLKTLDRDEILEVLSEGFCTHCDAALLTRIQSLANKKAMPVTNNNATAKSEESQSADLSGIVMSERISNSSNAKRNSEGSKRSSESVSWRRQDGLVSNVLPTSVNIKLLSFRYSESDHGSLINFGLSEEQEMSRFQEVSKKKDFSLMERSNGKIINVLQGLELHTGDFSLMERSNGKKVNVLQGLELHTGVFSLMERSNGKIMNVLQGLELHTGVFNSEEQRKIVDCVLNLQQKGQKGQLRERTYSEPRKWKRGKGRVTIQFGCCYNYEADSNGNPPGIVRDEEVDPLPPLFKEMIKRMVRWHVLSPNCVPDSCIVNIYDEGDCIPPHIDHHDFLRPFCTVSLLSECNILFGTNLKVVSPGEFSGPYNIPLPLGSVLILNGNAADIAKHCVPGVPSKRISITFRKMDRGKIPYGHVNDPQLSGIEPLEFSPSKESNNQLDQEKNKDTIAGVIPETMDKDFPPLDSLNFGNGQRRKKK</sequence>
<dbReference type="InterPro" id="IPR044842">
    <property type="entry name" value="ALKBH9B/ALKBH10B-like"/>
</dbReference>
<dbReference type="SUPFAM" id="SSF51197">
    <property type="entry name" value="Clavaminate synthase-like"/>
    <property type="match status" value="1"/>
</dbReference>
<comment type="similarity">
    <text evidence="1">Belongs to the alkB family.</text>
</comment>
<evidence type="ECO:0000256" key="1">
    <source>
        <dbReference type="ARBA" id="ARBA00007879"/>
    </source>
</evidence>
<feature type="domain" description="Fe2OG dioxygenase" evidence="3">
    <location>
        <begin position="323"/>
        <end position="420"/>
    </location>
</feature>
<comment type="caution">
    <text evidence="4">The sequence shown here is derived from an EMBL/GenBank/DDBJ whole genome shotgun (WGS) entry which is preliminary data.</text>
</comment>
<gene>
    <name evidence="4" type="ORF">ACH5RR_001920</name>
</gene>
<dbReference type="AlphaFoldDB" id="A0ABD3B539"/>
<dbReference type="PANTHER" id="PTHR31447:SF23">
    <property type="entry name" value="2-OXOGLUTARATE AND FE(II)-DEPENDENT OXYGENASE SUPERFAMILY PROTEIN"/>
    <property type="match status" value="1"/>
</dbReference>